<reference evidence="2 3" key="1">
    <citation type="journal article" date="2012" name="BMC Genomics">
        <title>Comparative genomics of the white-rot fungi, Phanerochaete carnosa and P. chrysosporium, to elucidate the genetic basis of the distinct wood types they colonize.</title>
        <authorList>
            <person name="Suzuki H."/>
            <person name="MacDonald J."/>
            <person name="Syed K."/>
            <person name="Salamov A."/>
            <person name="Hori C."/>
            <person name="Aerts A."/>
            <person name="Henrissat B."/>
            <person name="Wiebenga A."/>
            <person name="vanKuyk P.A."/>
            <person name="Barry K."/>
            <person name="Lindquist E."/>
            <person name="LaButti K."/>
            <person name="Lapidus A."/>
            <person name="Lucas S."/>
            <person name="Coutinho P."/>
            <person name="Gong Y."/>
            <person name="Samejima M."/>
            <person name="Mahadevan R."/>
            <person name="Abou-Zaid M."/>
            <person name="de Vries R.P."/>
            <person name="Igarashi K."/>
            <person name="Yadav J.S."/>
            <person name="Grigoriev I.V."/>
            <person name="Master E.R."/>
        </authorList>
    </citation>
    <scope>NUCLEOTIDE SEQUENCE [LARGE SCALE GENOMIC DNA]</scope>
    <source>
        <strain evidence="2 3">HHB-10118-sp</strain>
    </source>
</reference>
<dbReference type="RefSeq" id="XP_007391011.1">
    <property type="nucleotide sequence ID" value="XM_007390949.1"/>
</dbReference>
<dbReference type="InterPro" id="IPR033121">
    <property type="entry name" value="PEPTIDASE_A1"/>
</dbReference>
<dbReference type="Pfam" id="PF00026">
    <property type="entry name" value="Asp"/>
    <property type="match status" value="1"/>
</dbReference>
<dbReference type="OrthoDB" id="660550at2759"/>
<proteinExistence type="predicted"/>
<dbReference type="HOGENOM" id="CLU_038846_1_0_1"/>
<evidence type="ECO:0000259" key="1">
    <source>
        <dbReference type="PROSITE" id="PS51767"/>
    </source>
</evidence>
<dbReference type="PROSITE" id="PS51767">
    <property type="entry name" value="PEPTIDASE_A1"/>
    <property type="match status" value="1"/>
</dbReference>
<feature type="domain" description="Peptidase A1" evidence="1">
    <location>
        <begin position="1"/>
        <end position="158"/>
    </location>
</feature>
<dbReference type="Proteomes" id="UP000008370">
    <property type="component" value="Unassembled WGS sequence"/>
</dbReference>
<evidence type="ECO:0000313" key="2">
    <source>
        <dbReference type="EMBL" id="EKM61604.1"/>
    </source>
</evidence>
<evidence type="ECO:0000313" key="3">
    <source>
        <dbReference type="Proteomes" id="UP000008370"/>
    </source>
</evidence>
<dbReference type="GeneID" id="18912301"/>
<dbReference type="InParanoid" id="K5WQR7"/>
<dbReference type="EMBL" id="JH930468">
    <property type="protein sequence ID" value="EKM61604.1"/>
    <property type="molecule type" value="Genomic_DNA"/>
</dbReference>
<dbReference type="InterPro" id="IPR021109">
    <property type="entry name" value="Peptidase_aspartic_dom_sf"/>
</dbReference>
<gene>
    <name evidence="2" type="ORF">PHACADRAFT_204771</name>
</gene>
<name>K5WQR7_PHACS</name>
<sequence length="168" mass="18103">MSVDVTNGELTFGRTDSSKFIGEIALRDPLTTTAPASGFWGIDESVTYGTLGISILNETVDGGATLILIATDATMRYQQATGAVFDNATGMFRLTPEQFANLQSLYFHINGTALEFTANAQIWPASERGGAINLGFVMSQTFLERFYTDTTNKRVGFATTPCTNATTN</sequence>
<accession>K5WQR7</accession>
<protein>
    <recommendedName>
        <fullName evidence="1">Peptidase A1 domain-containing protein</fullName>
    </recommendedName>
</protein>
<keyword evidence="3" id="KW-1185">Reference proteome</keyword>
<dbReference type="KEGG" id="pco:PHACADRAFT_204771"/>
<dbReference type="SUPFAM" id="SSF50630">
    <property type="entry name" value="Acid proteases"/>
    <property type="match status" value="1"/>
</dbReference>
<organism evidence="2 3">
    <name type="scientific">Phanerochaete carnosa (strain HHB-10118-sp)</name>
    <name type="common">White-rot fungus</name>
    <name type="synonym">Peniophora carnosa</name>
    <dbReference type="NCBI Taxonomy" id="650164"/>
    <lineage>
        <taxon>Eukaryota</taxon>
        <taxon>Fungi</taxon>
        <taxon>Dikarya</taxon>
        <taxon>Basidiomycota</taxon>
        <taxon>Agaricomycotina</taxon>
        <taxon>Agaricomycetes</taxon>
        <taxon>Polyporales</taxon>
        <taxon>Phanerochaetaceae</taxon>
        <taxon>Phanerochaete</taxon>
    </lineage>
</organism>
<dbReference type="Gene3D" id="2.40.70.10">
    <property type="entry name" value="Acid Proteases"/>
    <property type="match status" value="1"/>
</dbReference>
<dbReference type="AlphaFoldDB" id="K5WQR7"/>
<dbReference type="MEROPS" id="A01.019"/>